<evidence type="ECO:0000256" key="2">
    <source>
        <dbReference type="ARBA" id="ARBA00022679"/>
    </source>
</evidence>
<evidence type="ECO:0000256" key="5">
    <source>
        <dbReference type="ARBA" id="ARBA00022840"/>
    </source>
</evidence>
<evidence type="ECO:0000313" key="8">
    <source>
        <dbReference type="EMBL" id="CAL5076253.1"/>
    </source>
</evidence>
<dbReference type="PROSITE" id="PS50011">
    <property type="entry name" value="PROTEIN_KINASE_DOM"/>
    <property type="match status" value="1"/>
</dbReference>
<evidence type="ECO:0000256" key="3">
    <source>
        <dbReference type="ARBA" id="ARBA00022741"/>
    </source>
</evidence>
<reference evidence="9" key="1">
    <citation type="submission" date="2024-06" db="EMBL/GenBank/DDBJ databases">
        <authorList>
            <person name="Ryan C."/>
        </authorList>
    </citation>
    <scope>NUCLEOTIDE SEQUENCE [LARGE SCALE GENOMIC DNA]</scope>
</reference>
<dbReference type="InterPro" id="IPR001245">
    <property type="entry name" value="Ser-Thr/Tyr_kinase_cat_dom"/>
</dbReference>
<evidence type="ECO:0000256" key="1">
    <source>
        <dbReference type="ARBA" id="ARBA00022527"/>
    </source>
</evidence>
<sequence>MSKDLELGCYSDGFFGELFITVPTRVPATSKLAGVDANGMIKMIVEAVQTVRRNKKTCQKLVRRIEMISDLLQQFPDAQLMQHHDTRNPVKQLEETLQRAYMLIISCRDSSFMYNCFTGANKAEQFRELENDITFYIQLFSLVGYVDITRTLVRHLNGGQPSQTQESVGDVQIINDHSGHVLRHECTAESVESRLQRIRSELFYEPQKRKLKGQSVVSKDIVKLFYAKRHSGLLPFNFSQIVDFTANFKWENVVGRGAFGYVYKGKLPCGIEIAVKRLATTSAQGLQEFTAEIQMIANLQHKNVVRLLGFCIQREKEFLRFHIQREEMIIVYEYMPKKSLASFLYSYTKTRESLNWSKRIHIIEGIAQGLNYLHEHSHQCVVHMDLKASNVLLDNEMNPKISDFGMARILASSETEETSDIIKGTNGYMDPTYAESGKFSVKSDVYSFGIMILEIVSRKRGLHLLSNGNMVYLPTYAWELWKAGKSQELSDSSPGNEHERVQITRCVHIALLCIQECPAHRPTMPDVLLMLRSQSAVLPVPKMPDNHRN</sequence>
<name>A0ABC9FKJ0_9POAL</name>
<keyword evidence="2" id="KW-0808">Transferase</keyword>
<dbReference type="PROSITE" id="PS00107">
    <property type="entry name" value="PROTEIN_KINASE_ATP"/>
    <property type="match status" value="1"/>
</dbReference>
<dbReference type="Gene3D" id="3.30.200.20">
    <property type="entry name" value="Phosphorylase Kinase, domain 1"/>
    <property type="match status" value="1"/>
</dbReference>
<accession>A0ABC9FKJ0</accession>
<dbReference type="PROSITE" id="PS00108">
    <property type="entry name" value="PROTEIN_KINASE_ST"/>
    <property type="match status" value="1"/>
</dbReference>
<proteinExistence type="predicted"/>
<dbReference type="InterPro" id="IPR000719">
    <property type="entry name" value="Prot_kinase_dom"/>
</dbReference>
<evidence type="ECO:0000259" key="7">
    <source>
        <dbReference type="PROSITE" id="PS50011"/>
    </source>
</evidence>
<dbReference type="Pfam" id="PF07714">
    <property type="entry name" value="PK_Tyr_Ser-Thr"/>
    <property type="match status" value="1"/>
</dbReference>
<dbReference type="GO" id="GO:0005524">
    <property type="term" value="F:ATP binding"/>
    <property type="evidence" value="ECO:0007669"/>
    <property type="project" value="UniProtKB-UniRule"/>
</dbReference>
<dbReference type="InterPro" id="IPR045766">
    <property type="entry name" value="MCAfunc"/>
</dbReference>
<dbReference type="InterPro" id="IPR059179">
    <property type="entry name" value="MLKL-like_MCAfunc"/>
</dbReference>
<reference evidence="8 9" key="2">
    <citation type="submission" date="2024-10" db="EMBL/GenBank/DDBJ databases">
        <authorList>
            <person name="Ryan C."/>
        </authorList>
    </citation>
    <scope>NUCLEOTIDE SEQUENCE [LARGE SCALE GENOMIC DNA]</scope>
</reference>
<dbReference type="Proteomes" id="UP001497457">
    <property type="component" value="Chromosome 6rd"/>
</dbReference>
<dbReference type="AlphaFoldDB" id="A0ABC9FKJ0"/>
<dbReference type="Gene3D" id="1.20.930.20">
    <property type="entry name" value="Adaptor protein Cbl, N-terminal domain"/>
    <property type="match status" value="1"/>
</dbReference>
<keyword evidence="9" id="KW-1185">Reference proteome</keyword>
<protein>
    <recommendedName>
        <fullName evidence="7">Protein kinase domain-containing protein</fullName>
    </recommendedName>
</protein>
<dbReference type="SMART" id="SM00220">
    <property type="entry name" value="S_TKc"/>
    <property type="match status" value="1"/>
</dbReference>
<dbReference type="Gene3D" id="1.10.510.10">
    <property type="entry name" value="Transferase(Phosphotransferase) domain 1"/>
    <property type="match status" value="1"/>
</dbReference>
<gene>
    <name evidence="8" type="ORF">URODEC1_LOCUS106061</name>
</gene>
<dbReference type="PANTHER" id="PTHR27006">
    <property type="entry name" value="PROMASTIGOTE SURFACE ANTIGEN PROTEIN PSA"/>
    <property type="match status" value="1"/>
</dbReference>
<dbReference type="InterPro" id="IPR008271">
    <property type="entry name" value="Ser/Thr_kinase_AS"/>
</dbReference>
<dbReference type="InterPro" id="IPR017441">
    <property type="entry name" value="Protein_kinase_ATP_BS"/>
</dbReference>
<dbReference type="InterPro" id="IPR011009">
    <property type="entry name" value="Kinase-like_dom_sf"/>
</dbReference>
<keyword evidence="5 6" id="KW-0067">ATP-binding</keyword>
<dbReference type="Pfam" id="PF19584">
    <property type="entry name" value="MCAfunc"/>
    <property type="match status" value="1"/>
</dbReference>
<evidence type="ECO:0000256" key="4">
    <source>
        <dbReference type="ARBA" id="ARBA00022777"/>
    </source>
</evidence>
<dbReference type="InterPro" id="IPR036537">
    <property type="entry name" value="Adaptor_Cbl_N_dom_sf"/>
</dbReference>
<evidence type="ECO:0000256" key="6">
    <source>
        <dbReference type="PROSITE-ProRule" id="PRU10141"/>
    </source>
</evidence>
<dbReference type="EMBL" id="OZ075116">
    <property type="protein sequence ID" value="CAL5076253.1"/>
    <property type="molecule type" value="Genomic_DNA"/>
</dbReference>
<dbReference type="GO" id="GO:0004674">
    <property type="term" value="F:protein serine/threonine kinase activity"/>
    <property type="evidence" value="ECO:0007669"/>
    <property type="project" value="UniProtKB-KW"/>
</dbReference>
<feature type="domain" description="Protein kinase" evidence="7">
    <location>
        <begin position="248"/>
        <end position="538"/>
    </location>
</feature>
<evidence type="ECO:0000313" key="9">
    <source>
        <dbReference type="Proteomes" id="UP001497457"/>
    </source>
</evidence>
<dbReference type="SUPFAM" id="SSF56112">
    <property type="entry name" value="Protein kinase-like (PK-like)"/>
    <property type="match status" value="1"/>
</dbReference>
<organism evidence="8 9">
    <name type="scientific">Urochloa decumbens</name>
    <dbReference type="NCBI Taxonomy" id="240449"/>
    <lineage>
        <taxon>Eukaryota</taxon>
        <taxon>Viridiplantae</taxon>
        <taxon>Streptophyta</taxon>
        <taxon>Embryophyta</taxon>
        <taxon>Tracheophyta</taxon>
        <taxon>Spermatophyta</taxon>
        <taxon>Magnoliopsida</taxon>
        <taxon>Liliopsida</taxon>
        <taxon>Poales</taxon>
        <taxon>Poaceae</taxon>
        <taxon>PACMAD clade</taxon>
        <taxon>Panicoideae</taxon>
        <taxon>Panicodae</taxon>
        <taxon>Paniceae</taxon>
        <taxon>Melinidinae</taxon>
        <taxon>Urochloa</taxon>
    </lineage>
</organism>
<keyword evidence="4" id="KW-0418">Kinase</keyword>
<dbReference type="FunFam" id="1.10.510.10:FF:000384">
    <property type="entry name" value="G-type lectin S-receptor-like serine/threonine-protein kinase"/>
    <property type="match status" value="1"/>
</dbReference>
<keyword evidence="3 6" id="KW-0547">Nucleotide-binding</keyword>
<feature type="binding site" evidence="6">
    <location>
        <position position="276"/>
    </location>
    <ligand>
        <name>ATP</name>
        <dbReference type="ChEBI" id="CHEBI:30616"/>
    </ligand>
</feature>
<keyword evidence="1" id="KW-0723">Serine/threonine-protein kinase</keyword>
<dbReference type="CDD" id="cd21037">
    <property type="entry name" value="MLKL_NTD"/>
    <property type="match status" value="1"/>
</dbReference>
<dbReference type="PANTHER" id="PTHR27006:SF598">
    <property type="entry name" value="CYSTEINE-RICH RECEPTOR-LIKE PROTEIN KINASE 25"/>
    <property type="match status" value="1"/>
</dbReference>